<protein>
    <recommendedName>
        <fullName evidence="3">F-box domain-containing protein</fullName>
    </recommendedName>
</protein>
<proteinExistence type="predicted"/>
<organism evidence="1 2">
    <name type="scientific">Multifurca ochricompacta</name>
    <dbReference type="NCBI Taxonomy" id="376703"/>
    <lineage>
        <taxon>Eukaryota</taxon>
        <taxon>Fungi</taxon>
        <taxon>Dikarya</taxon>
        <taxon>Basidiomycota</taxon>
        <taxon>Agaricomycotina</taxon>
        <taxon>Agaricomycetes</taxon>
        <taxon>Russulales</taxon>
        <taxon>Russulaceae</taxon>
        <taxon>Multifurca</taxon>
    </lineage>
</organism>
<sequence length="441" mass="49372">MVGSTGGALISSCSHDDGTPGIKVQLPVLWHLDFPPPIEPPPLSHITFPPSFSERKLIQPWAVILSGLSDKERLQCCLVSKLIRYAVCSSAYNKLSSAFSGRRLSLVLQQYGSSSVMMNFWPYLRQREQEVLERKNIVMSSFLLPAFQGPNNLISTRLWASPDNERQLTIALRFLLTRLWFALSAVIESANVARDTWLHSVITDVVEKVGGEIWCVTVQNSLSGQFQVFHVLEATCEVLGLAGGTHDDEKLRPDWATYIEQRKGNPDKTSPLYEAMRWADYGEYERGISRHWLRRTSQMGVQGAALRRIAERYTLACVLTLRHSLSGSWMTSPQMAQEFAGLSQHRALAVPAKATRVNLHHHVESVHLTATSGRPLHPALAVVQTPTREYYILKDNGLEVGCEEVGVASVWRRILGCDARGEPVERAKVSFKELQAYVRGL</sequence>
<keyword evidence="2" id="KW-1185">Reference proteome</keyword>
<name>A0AAD4M6C5_9AGAM</name>
<evidence type="ECO:0008006" key="3">
    <source>
        <dbReference type="Google" id="ProtNLM"/>
    </source>
</evidence>
<evidence type="ECO:0000313" key="1">
    <source>
        <dbReference type="EMBL" id="KAI0301150.1"/>
    </source>
</evidence>
<reference evidence="1" key="1">
    <citation type="journal article" date="2022" name="New Phytol.">
        <title>Evolutionary transition to the ectomycorrhizal habit in the genomes of a hyperdiverse lineage of mushroom-forming fungi.</title>
        <authorList>
            <person name="Looney B."/>
            <person name="Miyauchi S."/>
            <person name="Morin E."/>
            <person name="Drula E."/>
            <person name="Courty P.E."/>
            <person name="Kohler A."/>
            <person name="Kuo A."/>
            <person name="LaButti K."/>
            <person name="Pangilinan J."/>
            <person name="Lipzen A."/>
            <person name="Riley R."/>
            <person name="Andreopoulos W."/>
            <person name="He G."/>
            <person name="Johnson J."/>
            <person name="Nolan M."/>
            <person name="Tritt A."/>
            <person name="Barry K.W."/>
            <person name="Grigoriev I.V."/>
            <person name="Nagy L.G."/>
            <person name="Hibbett D."/>
            <person name="Henrissat B."/>
            <person name="Matheny P.B."/>
            <person name="Labbe J."/>
            <person name="Martin F.M."/>
        </authorList>
    </citation>
    <scope>NUCLEOTIDE SEQUENCE</scope>
    <source>
        <strain evidence="1">BPL690</strain>
    </source>
</reference>
<evidence type="ECO:0000313" key="2">
    <source>
        <dbReference type="Proteomes" id="UP001203297"/>
    </source>
</evidence>
<dbReference type="AlphaFoldDB" id="A0AAD4M6C5"/>
<dbReference type="EMBL" id="WTXG01000015">
    <property type="protein sequence ID" value="KAI0301150.1"/>
    <property type="molecule type" value="Genomic_DNA"/>
</dbReference>
<accession>A0AAD4M6C5</accession>
<gene>
    <name evidence="1" type="ORF">B0F90DRAFT_1628773</name>
</gene>
<comment type="caution">
    <text evidence="1">The sequence shown here is derived from an EMBL/GenBank/DDBJ whole genome shotgun (WGS) entry which is preliminary data.</text>
</comment>
<dbReference type="Proteomes" id="UP001203297">
    <property type="component" value="Unassembled WGS sequence"/>
</dbReference>